<evidence type="ECO:0000313" key="6">
    <source>
        <dbReference type="Proteomes" id="UP000290365"/>
    </source>
</evidence>
<dbReference type="GO" id="GO:0016810">
    <property type="term" value="F:hydrolase activity, acting on carbon-nitrogen (but not peptide) bonds"/>
    <property type="evidence" value="ECO:0007669"/>
    <property type="project" value="InterPro"/>
</dbReference>
<dbReference type="RefSeq" id="WP_129889437.1">
    <property type="nucleotide sequence ID" value="NZ_CP035758.1"/>
</dbReference>
<feature type="domain" description="NodB homology" evidence="4">
    <location>
        <begin position="88"/>
        <end position="293"/>
    </location>
</feature>
<name>A0A4P6JSJ8_KTERU</name>
<dbReference type="InterPro" id="IPR051398">
    <property type="entry name" value="Polysacch_Deacetylase"/>
</dbReference>
<dbReference type="Proteomes" id="UP000290365">
    <property type="component" value="Chromosome"/>
</dbReference>
<dbReference type="AlphaFoldDB" id="A0A4P6JSJ8"/>
<comment type="subcellular location">
    <subcellularLocation>
        <location evidence="1">Secreted</location>
    </subcellularLocation>
</comment>
<dbReference type="InterPro" id="IPR011330">
    <property type="entry name" value="Glyco_hydro/deAcase_b/a-brl"/>
</dbReference>
<organism evidence="5 6">
    <name type="scientific">Ktedonosporobacter rubrisoli</name>
    <dbReference type="NCBI Taxonomy" id="2509675"/>
    <lineage>
        <taxon>Bacteria</taxon>
        <taxon>Bacillati</taxon>
        <taxon>Chloroflexota</taxon>
        <taxon>Ktedonobacteria</taxon>
        <taxon>Ktedonobacterales</taxon>
        <taxon>Ktedonosporobacteraceae</taxon>
        <taxon>Ktedonosporobacter</taxon>
    </lineage>
</organism>
<feature type="transmembrane region" description="Helical" evidence="3">
    <location>
        <begin position="321"/>
        <end position="340"/>
    </location>
</feature>
<sequence length="344" mass="39951">MRERIRLFLATCFYYSGVLKIAHWWTRRGGPRLIILNYHRAVGKFLPEQMRYLRRHYRIMHLEDALNEFFAPTQEQRARKAARDRRIPLVLTFDDGYLDNYTEGLRLARELEVPMTIFLVPGYVESGKCFWWRAGEYLVNSSKIDKVIINGQAYSLEQQKDRLALIEAISSHVWHAQSIAEREQFLADVQKALNVTLPERSTAACSDTSLPLSWNEIREMEQSGWVSFGAHTMHHPVLSCLNDVNEVRREVTLCRQVLEEQLGHPIRTFAYPIGKLRHIGDEGVQAVRDAGYTWALTTIEKINAPQTDPYLLRRLPGDEDLHWLLMAAELVGLLGILSRLRKRR</sequence>
<dbReference type="EMBL" id="CP035758">
    <property type="protein sequence ID" value="QBD78384.1"/>
    <property type="molecule type" value="Genomic_DNA"/>
</dbReference>
<dbReference type="Pfam" id="PF01522">
    <property type="entry name" value="Polysacc_deac_1"/>
    <property type="match status" value="1"/>
</dbReference>
<evidence type="ECO:0000256" key="3">
    <source>
        <dbReference type="SAM" id="Phobius"/>
    </source>
</evidence>
<dbReference type="PANTHER" id="PTHR34216:SF3">
    <property type="entry name" value="POLY-BETA-1,6-N-ACETYL-D-GLUCOSAMINE N-DEACETYLASE"/>
    <property type="match status" value="1"/>
</dbReference>
<gene>
    <name evidence="5" type="ORF">EPA93_21230</name>
</gene>
<proteinExistence type="predicted"/>
<evidence type="ECO:0000259" key="4">
    <source>
        <dbReference type="Pfam" id="PF01522"/>
    </source>
</evidence>
<protein>
    <submittedName>
        <fullName evidence="5">Polysaccharide deacetylase family protein</fullName>
    </submittedName>
</protein>
<dbReference type="CDD" id="cd10918">
    <property type="entry name" value="CE4_NodB_like_5s_6s"/>
    <property type="match status" value="1"/>
</dbReference>
<evidence type="ECO:0000256" key="2">
    <source>
        <dbReference type="ARBA" id="ARBA00022729"/>
    </source>
</evidence>
<feature type="transmembrane region" description="Helical" evidence="3">
    <location>
        <begin position="7"/>
        <end position="25"/>
    </location>
</feature>
<dbReference type="InterPro" id="IPR002509">
    <property type="entry name" value="NODB_dom"/>
</dbReference>
<dbReference type="GO" id="GO:0005576">
    <property type="term" value="C:extracellular region"/>
    <property type="evidence" value="ECO:0007669"/>
    <property type="project" value="UniProtKB-SubCell"/>
</dbReference>
<dbReference type="PANTHER" id="PTHR34216">
    <property type="match status" value="1"/>
</dbReference>
<keyword evidence="3" id="KW-0472">Membrane</keyword>
<accession>A0A4P6JSJ8</accession>
<evidence type="ECO:0000256" key="1">
    <source>
        <dbReference type="ARBA" id="ARBA00004613"/>
    </source>
</evidence>
<keyword evidence="6" id="KW-1185">Reference proteome</keyword>
<dbReference type="OrthoDB" id="9778320at2"/>
<reference evidence="5 6" key="1">
    <citation type="submission" date="2019-01" db="EMBL/GenBank/DDBJ databases">
        <title>Ktedonosporobacter rubrisoli SCAWS-G2.</title>
        <authorList>
            <person name="Huang Y."/>
            <person name="Yan B."/>
        </authorList>
    </citation>
    <scope>NUCLEOTIDE SEQUENCE [LARGE SCALE GENOMIC DNA]</scope>
    <source>
        <strain evidence="5 6">SCAWS-G2</strain>
    </source>
</reference>
<keyword evidence="2" id="KW-0732">Signal</keyword>
<dbReference type="Gene3D" id="3.20.20.370">
    <property type="entry name" value="Glycoside hydrolase/deacetylase"/>
    <property type="match status" value="1"/>
</dbReference>
<evidence type="ECO:0000313" key="5">
    <source>
        <dbReference type="EMBL" id="QBD78384.1"/>
    </source>
</evidence>
<keyword evidence="3" id="KW-0812">Transmembrane</keyword>
<dbReference type="GO" id="GO:0005975">
    <property type="term" value="P:carbohydrate metabolic process"/>
    <property type="evidence" value="ECO:0007669"/>
    <property type="project" value="InterPro"/>
</dbReference>
<dbReference type="SUPFAM" id="SSF88713">
    <property type="entry name" value="Glycoside hydrolase/deacetylase"/>
    <property type="match status" value="1"/>
</dbReference>
<dbReference type="KEGG" id="kbs:EPA93_21230"/>
<keyword evidence="3" id="KW-1133">Transmembrane helix</keyword>